<proteinExistence type="predicted"/>
<keyword evidence="1" id="KW-1185">Reference proteome</keyword>
<reference evidence="2" key="1">
    <citation type="submission" date="2022-11" db="UniProtKB">
        <authorList>
            <consortium name="WormBaseParasite"/>
        </authorList>
    </citation>
    <scope>IDENTIFICATION</scope>
</reference>
<evidence type="ECO:0000313" key="1">
    <source>
        <dbReference type="Proteomes" id="UP000887565"/>
    </source>
</evidence>
<dbReference type="Proteomes" id="UP000887565">
    <property type="component" value="Unplaced"/>
</dbReference>
<accession>A0A915L9Z7</accession>
<organism evidence="1 2">
    <name type="scientific">Romanomermis culicivorax</name>
    <name type="common">Nematode worm</name>
    <dbReference type="NCBI Taxonomy" id="13658"/>
    <lineage>
        <taxon>Eukaryota</taxon>
        <taxon>Metazoa</taxon>
        <taxon>Ecdysozoa</taxon>
        <taxon>Nematoda</taxon>
        <taxon>Enoplea</taxon>
        <taxon>Dorylaimia</taxon>
        <taxon>Mermithida</taxon>
        <taxon>Mermithoidea</taxon>
        <taxon>Mermithidae</taxon>
        <taxon>Romanomermis</taxon>
    </lineage>
</organism>
<evidence type="ECO:0000313" key="2">
    <source>
        <dbReference type="WBParaSite" id="nRc.2.0.1.t47228-RA"/>
    </source>
</evidence>
<dbReference type="WBParaSite" id="nRc.2.0.1.t47228-RA">
    <property type="protein sequence ID" value="nRc.2.0.1.t47228-RA"/>
    <property type="gene ID" value="nRc.2.0.1.g47228"/>
</dbReference>
<protein>
    <submittedName>
        <fullName evidence="2">Uncharacterized protein</fullName>
    </submittedName>
</protein>
<sequence length="13" mass="1395">MDQLTSATPGIFN</sequence>
<name>A0A915L9Z7_ROMCU</name>